<feature type="non-terminal residue" evidence="1">
    <location>
        <position position="1"/>
    </location>
</feature>
<keyword evidence="2" id="KW-1185">Reference proteome</keyword>
<proteinExistence type="predicted"/>
<accession>G4ZQE8</accession>
<evidence type="ECO:0008006" key="3">
    <source>
        <dbReference type="Google" id="ProtNLM"/>
    </source>
</evidence>
<dbReference type="RefSeq" id="XP_009528932.1">
    <property type="nucleotide sequence ID" value="XM_009530637.1"/>
</dbReference>
<sequence>NRRCSYQLCQHHPETIEHILWDCSRAQEVWESWLPQWTGHYLHREELTALLSHLASRTAPTASAVF</sequence>
<organism evidence="1 2">
    <name type="scientific">Phytophthora sojae (strain P6497)</name>
    <name type="common">Soybean stem and root rot agent</name>
    <name type="synonym">Phytophthora megasperma f. sp. glycines</name>
    <dbReference type="NCBI Taxonomy" id="1094619"/>
    <lineage>
        <taxon>Eukaryota</taxon>
        <taxon>Sar</taxon>
        <taxon>Stramenopiles</taxon>
        <taxon>Oomycota</taxon>
        <taxon>Peronosporomycetes</taxon>
        <taxon>Peronosporales</taxon>
        <taxon>Peronosporaceae</taxon>
        <taxon>Phytophthora</taxon>
    </lineage>
</organism>
<dbReference type="SMR" id="G4ZQE8"/>
<evidence type="ECO:0000313" key="2">
    <source>
        <dbReference type="Proteomes" id="UP000002640"/>
    </source>
</evidence>
<dbReference type="AlphaFoldDB" id="G4ZQE8"/>
<dbReference type="GeneID" id="20650763"/>
<dbReference type="InParanoid" id="G4ZQE8"/>
<feature type="non-terminal residue" evidence="1">
    <location>
        <position position="66"/>
    </location>
</feature>
<protein>
    <recommendedName>
        <fullName evidence="3">Reverse transcriptase zinc-binding domain-containing protein</fullName>
    </recommendedName>
</protein>
<name>G4ZQE8_PHYSP</name>
<evidence type="ECO:0000313" key="1">
    <source>
        <dbReference type="EMBL" id="EGZ15183.1"/>
    </source>
</evidence>
<gene>
    <name evidence="1" type="ORF">PHYSODRAFT_381493</name>
</gene>
<reference evidence="1 2" key="1">
    <citation type="journal article" date="2006" name="Science">
        <title>Phytophthora genome sequences uncover evolutionary origins and mechanisms of pathogenesis.</title>
        <authorList>
            <person name="Tyler B.M."/>
            <person name="Tripathy S."/>
            <person name="Zhang X."/>
            <person name="Dehal P."/>
            <person name="Jiang R.H."/>
            <person name="Aerts A."/>
            <person name="Arredondo F.D."/>
            <person name="Baxter L."/>
            <person name="Bensasson D."/>
            <person name="Beynon J.L."/>
            <person name="Chapman J."/>
            <person name="Damasceno C.M."/>
            <person name="Dorrance A.E."/>
            <person name="Dou D."/>
            <person name="Dickerman A.W."/>
            <person name="Dubchak I.L."/>
            <person name="Garbelotto M."/>
            <person name="Gijzen M."/>
            <person name="Gordon S.G."/>
            <person name="Govers F."/>
            <person name="Grunwald N.J."/>
            <person name="Huang W."/>
            <person name="Ivors K.L."/>
            <person name="Jones R.W."/>
            <person name="Kamoun S."/>
            <person name="Krampis K."/>
            <person name="Lamour K.H."/>
            <person name="Lee M.K."/>
            <person name="McDonald W.H."/>
            <person name="Medina M."/>
            <person name="Meijer H.J."/>
            <person name="Nordberg E.K."/>
            <person name="Maclean D.J."/>
            <person name="Ospina-Giraldo M.D."/>
            <person name="Morris P.F."/>
            <person name="Phuntumart V."/>
            <person name="Putnam N.H."/>
            <person name="Rash S."/>
            <person name="Rose J.K."/>
            <person name="Sakihama Y."/>
            <person name="Salamov A.A."/>
            <person name="Savidor A."/>
            <person name="Scheuring C.F."/>
            <person name="Smith B.M."/>
            <person name="Sobral B.W."/>
            <person name="Terry A."/>
            <person name="Torto-Alalibo T.A."/>
            <person name="Win J."/>
            <person name="Xu Z."/>
            <person name="Zhang H."/>
            <person name="Grigoriev I.V."/>
            <person name="Rokhsar D.S."/>
            <person name="Boore J.L."/>
        </authorList>
    </citation>
    <scope>NUCLEOTIDE SEQUENCE [LARGE SCALE GENOMIC DNA]</scope>
    <source>
        <strain evidence="1 2">P6497</strain>
    </source>
</reference>
<dbReference type="Proteomes" id="UP000002640">
    <property type="component" value="Unassembled WGS sequence"/>
</dbReference>
<dbReference type="EMBL" id="JH159155">
    <property type="protein sequence ID" value="EGZ15183.1"/>
    <property type="molecule type" value="Genomic_DNA"/>
</dbReference>
<dbReference type="KEGG" id="psoj:PHYSODRAFT_381493"/>